<dbReference type="Proteomes" id="UP000273145">
    <property type="component" value="Chromosome"/>
</dbReference>
<keyword evidence="3 12" id="KW-0597">Phosphoprotein</keyword>
<evidence type="ECO:0000256" key="12">
    <source>
        <dbReference type="PROSITE-ProRule" id="PRU00169"/>
    </source>
</evidence>
<name>A0A3S8RUW0_9BACL</name>
<keyword evidence="17" id="KW-1185">Reference proteome</keyword>
<evidence type="ECO:0000256" key="13">
    <source>
        <dbReference type="PROSITE-ProRule" id="PRU01091"/>
    </source>
</evidence>
<evidence type="ECO:0000256" key="5">
    <source>
        <dbReference type="ARBA" id="ARBA00023015"/>
    </source>
</evidence>
<protein>
    <recommendedName>
        <fullName evidence="11">Heme response regulator HssR</fullName>
    </recommendedName>
</protein>
<organism evidence="16 17">
    <name type="scientific">Paenibacillus lentus</name>
    <dbReference type="NCBI Taxonomy" id="1338368"/>
    <lineage>
        <taxon>Bacteria</taxon>
        <taxon>Bacillati</taxon>
        <taxon>Bacillota</taxon>
        <taxon>Bacilli</taxon>
        <taxon>Bacillales</taxon>
        <taxon>Paenibacillaceae</taxon>
        <taxon>Paenibacillus</taxon>
    </lineage>
</organism>
<comment type="subcellular location">
    <subcellularLocation>
        <location evidence="1">Cytoplasm</location>
    </subcellularLocation>
</comment>
<evidence type="ECO:0000256" key="1">
    <source>
        <dbReference type="ARBA" id="ARBA00004496"/>
    </source>
</evidence>
<keyword evidence="6" id="KW-0843">Virulence</keyword>
<dbReference type="Gene3D" id="6.10.250.690">
    <property type="match status" value="1"/>
</dbReference>
<keyword evidence="7 13" id="KW-0238">DNA-binding</keyword>
<evidence type="ECO:0000256" key="9">
    <source>
        <dbReference type="ARBA" id="ARBA00023163"/>
    </source>
</evidence>
<keyword evidence="2" id="KW-0963">Cytoplasm</keyword>
<dbReference type="OrthoDB" id="9790442at2"/>
<reference evidence="16 17" key="1">
    <citation type="submission" date="2018-11" db="EMBL/GenBank/DDBJ databases">
        <title>Genome sequencing of Paenibacillus lentus DSM25539(T).</title>
        <authorList>
            <person name="Kook J.-K."/>
            <person name="Park S.-N."/>
            <person name="Lim Y.K."/>
        </authorList>
    </citation>
    <scope>NUCLEOTIDE SEQUENCE [LARGE SCALE GENOMIC DNA]</scope>
    <source>
        <strain evidence="16 17">DSM 25539</strain>
    </source>
</reference>
<dbReference type="InterPro" id="IPR001867">
    <property type="entry name" value="OmpR/PhoB-type_DNA-bd"/>
</dbReference>
<dbReference type="GO" id="GO:0006355">
    <property type="term" value="P:regulation of DNA-templated transcription"/>
    <property type="evidence" value="ECO:0007669"/>
    <property type="project" value="InterPro"/>
</dbReference>
<evidence type="ECO:0000256" key="6">
    <source>
        <dbReference type="ARBA" id="ARBA00023026"/>
    </source>
</evidence>
<evidence type="ECO:0000256" key="11">
    <source>
        <dbReference type="ARBA" id="ARBA00039976"/>
    </source>
</evidence>
<dbReference type="InterPro" id="IPR036388">
    <property type="entry name" value="WH-like_DNA-bd_sf"/>
</dbReference>
<dbReference type="InterPro" id="IPR039420">
    <property type="entry name" value="WalR-like"/>
</dbReference>
<evidence type="ECO:0000256" key="2">
    <source>
        <dbReference type="ARBA" id="ARBA00022490"/>
    </source>
</evidence>
<feature type="domain" description="OmpR/PhoB-type" evidence="15">
    <location>
        <begin position="123"/>
        <end position="221"/>
    </location>
</feature>
<keyword evidence="8" id="KW-0010">Activator</keyword>
<dbReference type="PROSITE" id="PS51755">
    <property type="entry name" value="OMPR_PHOB"/>
    <property type="match status" value="1"/>
</dbReference>
<dbReference type="PANTHER" id="PTHR48111">
    <property type="entry name" value="REGULATOR OF RPOS"/>
    <property type="match status" value="1"/>
</dbReference>
<dbReference type="Pfam" id="PF00072">
    <property type="entry name" value="Response_reg"/>
    <property type="match status" value="1"/>
</dbReference>
<dbReference type="SMART" id="SM00862">
    <property type="entry name" value="Trans_reg_C"/>
    <property type="match status" value="1"/>
</dbReference>
<dbReference type="CDD" id="cd17574">
    <property type="entry name" value="REC_OmpR"/>
    <property type="match status" value="1"/>
</dbReference>
<keyword evidence="5" id="KW-0805">Transcription regulation</keyword>
<dbReference type="GO" id="GO:0005829">
    <property type="term" value="C:cytosol"/>
    <property type="evidence" value="ECO:0007669"/>
    <property type="project" value="TreeGrafter"/>
</dbReference>
<dbReference type="SMART" id="SM00448">
    <property type="entry name" value="REC"/>
    <property type="match status" value="1"/>
</dbReference>
<dbReference type="RefSeq" id="WP_125082702.1">
    <property type="nucleotide sequence ID" value="NZ_CP034248.1"/>
</dbReference>
<dbReference type="Gene3D" id="3.40.50.2300">
    <property type="match status" value="1"/>
</dbReference>
<dbReference type="Pfam" id="PF00486">
    <property type="entry name" value="Trans_reg_C"/>
    <property type="match status" value="1"/>
</dbReference>
<dbReference type="PANTHER" id="PTHR48111:SF49">
    <property type="entry name" value="HEME RESPONSE REGULATOR HSSR"/>
    <property type="match status" value="1"/>
</dbReference>
<dbReference type="PROSITE" id="PS50110">
    <property type="entry name" value="RESPONSE_REGULATORY"/>
    <property type="match status" value="1"/>
</dbReference>
<dbReference type="CDD" id="cd00383">
    <property type="entry name" value="trans_reg_C"/>
    <property type="match status" value="1"/>
</dbReference>
<feature type="DNA-binding region" description="OmpR/PhoB-type" evidence="13">
    <location>
        <begin position="123"/>
        <end position="221"/>
    </location>
</feature>
<accession>A0A3S8RUW0</accession>
<evidence type="ECO:0000313" key="16">
    <source>
        <dbReference type="EMBL" id="AZK46650.1"/>
    </source>
</evidence>
<dbReference type="GO" id="GO:0000156">
    <property type="term" value="F:phosphorelay response regulator activity"/>
    <property type="evidence" value="ECO:0007669"/>
    <property type="project" value="TreeGrafter"/>
</dbReference>
<gene>
    <name evidence="16" type="ORF">EIM92_11210</name>
</gene>
<dbReference type="GO" id="GO:0032993">
    <property type="term" value="C:protein-DNA complex"/>
    <property type="evidence" value="ECO:0007669"/>
    <property type="project" value="TreeGrafter"/>
</dbReference>
<evidence type="ECO:0000256" key="8">
    <source>
        <dbReference type="ARBA" id="ARBA00023159"/>
    </source>
</evidence>
<dbReference type="KEGG" id="plen:EIM92_11210"/>
<evidence type="ECO:0000256" key="10">
    <source>
        <dbReference type="ARBA" id="ARBA00037471"/>
    </source>
</evidence>
<proteinExistence type="predicted"/>
<feature type="domain" description="Response regulatory" evidence="14">
    <location>
        <begin position="2"/>
        <end position="115"/>
    </location>
</feature>
<comment type="function">
    <text evidence="10">Member of the two-component regulatory system HssS/HssR involved in intracellular heme homeostasis and tempering of staphylococcal virulence. Phosphorylated HssR binds to a direct repeat sequence within hrtAB promoter and activates the expression of hrtAB, an efflux pump, in response to extracellular heme, hemin, hemoglobin or blood.</text>
</comment>
<dbReference type="GO" id="GO:0000976">
    <property type="term" value="F:transcription cis-regulatory region binding"/>
    <property type="evidence" value="ECO:0007669"/>
    <property type="project" value="TreeGrafter"/>
</dbReference>
<keyword evidence="4" id="KW-0902">Two-component regulatory system</keyword>
<dbReference type="InterPro" id="IPR011006">
    <property type="entry name" value="CheY-like_superfamily"/>
</dbReference>
<evidence type="ECO:0000256" key="7">
    <source>
        <dbReference type="ARBA" id="ARBA00023125"/>
    </source>
</evidence>
<evidence type="ECO:0000313" key="17">
    <source>
        <dbReference type="Proteomes" id="UP000273145"/>
    </source>
</evidence>
<keyword evidence="9" id="KW-0804">Transcription</keyword>
<dbReference type="AlphaFoldDB" id="A0A3S8RUW0"/>
<evidence type="ECO:0000259" key="14">
    <source>
        <dbReference type="PROSITE" id="PS50110"/>
    </source>
</evidence>
<evidence type="ECO:0000256" key="4">
    <source>
        <dbReference type="ARBA" id="ARBA00023012"/>
    </source>
</evidence>
<sequence>MKIIVVDDDKNILQLVSIHLTREGYQVLNANNASEALDMLENELPDLAVVDVMMPGMDGIELTEILSKDYGIPVLLLTAKGELEDKTKGFLAGSEDYVVKPFEPKELLFRIAVILRRFEKEYQSVIQVGNLTISRQTYEVSTGERTLVMPLKEFELLALLASRPNHIMERSMIMEKIWGHDYEGDDYTLNTHIKRLRERLTQLGANVEISTTRGVGYRLEVQHS</sequence>
<dbReference type="Gene3D" id="1.10.10.10">
    <property type="entry name" value="Winged helix-like DNA-binding domain superfamily/Winged helix DNA-binding domain"/>
    <property type="match status" value="1"/>
</dbReference>
<dbReference type="SUPFAM" id="SSF52172">
    <property type="entry name" value="CheY-like"/>
    <property type="match status" value="1"/>
</dbReference>
<feature type="modified residue" description="4-aspartylphosphate" evidence="12">
    <location>
        <position position="51"/>
    </location>
</feature>
<evidence type="ECO:0000256" key="3">
    <source>
        <dbReference type="ARBA" id="ARBA00022553"/>
    </source>
</evidence>
<dbReference type="InterPro" id="IPR001789">
    <property type="entry name" value="Sig_transdc_resp-reg_receiver"/>
</dbReference>
<dbReference type="EMBL" id="CP034248">
    <property type="protein sequence ID" value="AZK46650.1"/>
    <property type="molecule type" value="Genomic_DNA"/>
</dbReference>
<evidence type="ECO:0000259" key="15">
    <source>
        <dbReference type="PROSITE" id="PS51755"/>
    </source>
</evidence>